<evidence type="ECO:0000313" key="3">
    <source>
        <dbReference type="Proteomes" id="UP001165293"/>
    </source>
</evidence>
<protein>
    <recommendedName>
        <fullName evidence="4">Lipoprotein</fullName>
    </recommendedName>
</protein>
<gene>
    <name evidence="2" type="ORF">LK996_03495</name>
</gene>
<name>A0ABS8JF03_9GAMM</name>
<comment type="caution">
    <text evidence="2">The sequence shown here is derived from an EMBL/GenBank/DDBJ whole genome shotgun (WGS) entry which is preliminary data.</text>
</comment>
<evidence type="ECO:0000256" key="1">
    <source>
        <dbReference type="SAM" id="SignalP"/>
    </source>
</evidence>
<proteinExistence type="predicted"/>
<accession>A0ABS8JF03</accession>
<keyword evidence="3" id="KW-1185">Reference proteome</keyword>
<dbReference type="EMBL" id="JAJGAK010000001">
    <property type="protein sequence ID" value="MCC8362139.1"/>
    <property type="molecule type" value="Genomic_DNA"/>
</dbReference>
<evidence type="ECO:0000313" key="2">
    <source>
        <dbReference type="EMBL" id="MCC8362139.1"/>
    </source>
</evidence>
<organism evidence="2 3">
    <name type="scientific">Noviluteimonas lactosilytica</name>
    <dbReference type="NCBI Taxonomy" id="2888523"/>
    <lineage>
        <taxon>Bacteria</taxon>
        <taxon>Pseudomonadati</taxon>
        <taxon>Pseudomonadota</taxon>
        <taxon>Gammaproteobacteria</taxon>
        <taxon>Lysobacterales</taxon>
        <taxon>Lysobacteraceae</taxon>
        <taxon>Noviluteimonas</taxon>
    </lineage>
</organism>
<keyword evidence="1" id="KW-0732">Signal</keyword>
<feature type="chain" id="PRO_5047528166" description="Lipoprotein" evidence="1">
    <location>
        <begin position="25"/>
        <end position="213"/>
    </location>
</feature>
<dbReference type="Proteomes" id="UP001165293">
    <property type="component" value="Unassembled WGS sequence"/>
</dbReference>
<evidence type="ECO:0008006" key="4">
    <source>
        <dbReference type="Google" id="ProtNLM"/>
    </source>
</evidence>
<reference evidence="2" key="1">
    <citation type="submission" date="2021-10" db="EMBL/GenBank/DDBJ databases">
        <authorList>
            <person name="Lyu M."/>
            <person name="Wang X."/>
            <person name="Meng X."/>
            <person name="Xu K."/>
        </authorList>
    </citation>
    <scope>NUCLEOTIDE SEQUENCE</scope>
    <source>
        <strain evidence="2">A6</strain>
    </source>
</reference>
<dbReference type="RefSeq" id="WP_230525763.1">
    <property type="nucleotide sequence ID" value="NZ_JAJGAK010000001.1"/>
</dbReference>
<feature type="signal peptide" evidence="1">
    <location>
        <begin position="1"/>
        <end position="24"/>
    </location>
</feature>
<sequence>MKLFPLARRVSRAAVLAFATLALALPVAHATKLKKQNLIDLISQSDSIIAGTVKNVSDGIDDKGVPYTEITIAVGASAKGTIKTQKDYTFRQFGLLEPRAYPNGHKLLAMTPEAFPTWRKGEYVVAFLFRPASRTGLQTTVGLAQGKFSLANERMVNDFNNAGLFEGVDIDAKLLTREEQAMLRSAGPVDMRTFMGLVGRTIEKRWIENGEMK</sequence>